<name>A0A6A7BYC7_9PEZI</name>
<dbReference type="Proteomes" id="UP000799421">
    <property type="component" value="Unassembled WGS sequence"/>
</dbReference>
<dbReference type="PANTHER" id="PTHR28255:SF1">
    <property type="entry name" value="UPF0303 PROTEIN YBR137W"/>
    <property type="match status" value="1"/>
</dbReference>
<dbReference type="OrthoDB" id="2209940at2759"/>
<evidence type="ECO:0008006" key="3">
    <source>
        <dbReference type="Google" id="ProtNLM"/>
    </source>
</evidence>
<protein>
    <recommendedName>
        <fullName evidence="3">DUF967 domain protein</fullName>
    </recommendedName>
</protein>
<accession>A0A6A7BYC7</accession>
<gene>
    <name evidence="1" type="ORF">K470DRAFT_77341</name>
</gene>
<dbReference type="InterPro" id="IPR005624">
    <property type="entry name" value="PduO/GlcC-like"/>
</dbReference>
<keyword evidence="2" id="KW-1185">Reference proteome</keyword>
<dbReference type="Pfam" id="PF03928">
    <property type="entry name" value="HbpS-like"/>
    <property type="match status" value="1"/>
</dbReference>
<dbReference type="AlphaFoldDB" id="A0A6A7BYC7"/>
<organism evidence="1 2">
    <name type="scientific">Piedraia hortae CBS 480.64</name>
    <dbReference type="NCBI Taxonomy" id="1314780"/>
    <lineage>
        <taxon>Eukaryota</taxon>
        <taxon>Fungi</taxon>
        <taxon>Dikarya</taxon>
        <taxon>Ascomycota</taxon>
        <taxon>Pezizomycotina</taxon>
        <taxon>Dothideomycetes</taxon>
        <taxon>Dothideomycetidae</taxon>
        <taxon>Capnodiales</taxon>
        <taxon>Piedraiaceae</taxon>
        <taxon>Piedraia</taxon>
    </lineage>
</organism>
<dbReference type="GO" id="GO:0006620">
    <property type="term" value="P:post-translational protein targeting to endoplasmic reticulum membrane"/>
    <property type="evidence" value="ECO:0007669"/>
    <property type="project" value="TreeGrafter"/>
</dbReference>
<evidence type="ECO:0000313" key="2">
    <source>
        <dbReference type="Proteomes" id="UP000799421"/>
    </source>
</evidence>
<dbReference type="EMBL" id="MU005984">
    <property type="protein sequence ID" value="KAF2860220.1"/>
    <property type="molecule type" value="Genomic_DNA"/>
</dbReference>
<dbReference type="InterPro" id="IPR038084">
    <property type="entry name" value="PduO/GlcC-like_sf"/>
</dbReference>
<reference evidence="1" key="1">
    <citation type="journal article" date="2020" name="Stud. Mycol.">
        <title>101 Dothideomycetes genomes: a test case for predicting lifestyles and emergence of pathogens.</title>
        <authorList>
            <person name="Haridas S."/>
            <person name="Albert R."/>
            <person name="Binder M."/>
            <person name="Bloem J."/>
            <person name="Labutti K."/>
            <person name="Salamov A."/>
            <person name="Andreopoulos B."/>
            <person name="Baker S."/>
            <person name="Barry K."/>
            <person name="Bills G."/>
            <person name="Bluhm B."/>
            <person name="Cannon C."/>
            <person name="Castanera R."/>
            <person name="Culley D."/>
            <person name="Daum C."/>
            <person name="Ezra D."/>
            <person name="Gonzalez J."/>
            <person name="Henrissat B."/>
            <person name="Kuo A."/>
            <person name="Liang C."/>
            <person name="Lipzen A."/>
            <person name="Lutzoni F."/>
            <person name="Magnuson J."/>
            <person name="Mondo S."/>
            <person name="Nolan M."/>
            <person name="Ohm R."/>
            <person name="Pangilinan J."/>
            <person name="Park H.-J."/>
            <person name="Ramirez L."/>
            <person name="Alfaro M."/>
            <person name="Sun H."/>
            <person name="Tritt A."/>
            <person name="Yoshinaga Y."/>
            <person name="Zwiers L.-H."/>
            <person name="Turgeon B."/>
            <person name="Goodwin S."/>
            <person name="Spatafora J."/>
            <person name="Crous P."/>
            <person name="Grigoriev I."/>
        </authorList>
    </citation>
    <scope>NUCLEOTIDE SEQUENCE</scope>
    <source>
        <strain evidence="1">CBS 480.64</strain>
    </source>
</reference>
<proteinExistence type="predicted"/>
<evidence type="ECO:0000313" key="1">
    <source>
        <dbReference type="EMBL" id="KAF2860220.1"/>
    </source>
</evidence>
<dbReference type="GO" id="GO:0072380">
    <property type="term" value="C:TRC complex"/>
    <property type="evidence" value="ECO:0007669"/>
    <property type="project" value="TreeGrafter"/>
</dbReference>
<dbReference type="PIRSF" id="PIRSF008757">
    <property type="entry name" value="UCP008757"/>
    <property type="match status" value="1"/>
</dbReference>
<dbReference type="InterPro" id="IPR010371">
    <property type="entry name" value="YBR137W-like"/>
</dbReference>
<dbReference type="SUPFAM" id="SSF143744">
    <property type="entry name" value="GlcG-like"/>
    <property type="match status" value="1"/>
</dbReference>
<dbReference type="Gene3D" id="3.30.450.150">
    <property type="entry name" value="Haem-degrading domain"/>
    <property type="match status" value="1"/>
</dbReference>
<dbReference type="PANTHER" id="PTHR28255">
    <property type="match status" value="1"/>
</dbReference>
<sequence>MSGETLQPPARELEAIEAFDHALMFPSFTSQTAWELGTALRSKLLAVAPAKPAVVDISLAQGGHCLFHCVTNSGTAPDNDRWVTRKRNTVLRFSRSTWYMHNKFKGDETTFAAKYGLGPQGAVDYAIHGGGWPVRVRGVEGVVAVVVVSGLTQDMDHAVIVNTVGELLESMGVEVGDKKKED</sequence>